<dbReference type="InterPro" id="IPR026004">
    <property type="entry name" value="Septum_form"/>
</dbReference>
<keyword evidence="2" id="KW-0812">Transmembrane</keyword>
<proteinExistence type="predicted"/>
<dbReference type="AlphaFoldDB" id="A0A1G6GIT7"/>
<evidence type="ECO:0000313" key="5">
    <source>
        <dbReference type="Proteomes" id="UP000183203"/>
    </source>
</evidence>
<evidence type="ECO:0000259" key="3">
    <source>
        <dbReference type="Pfam" id="PF13845"/>
    </source>
</evidence>
<sequence>MADAAPLLLNVPADRAREVVATTLSEQGFDVRQRGGILEVERDAHPVDAGAVASRVTFLVRIDATAGGSVAHFGEAGGSAVATAAARVARARLAERGLVAEGATDAAPPLPSEDAATTDELSPAHSIVSASGYTSTGGASTSSSRVADSPFSVVAVLAFVLGFVAPVGGVVAGVFALGILRRTRERGRGLAVAGIAVGGALTVLMGVVVIASVSWLLGATPSASTVTLPSQSAASTPPPSEAPTPSPSGASAPAFEPQVGQCFAQRGRGEVGDASLVDCATPHTYELYARFPVAGEADVFPGDEEVAHSAEAGCVEAFAGFVGRAYDRSALDYVYLSPTRKTWAIGDRSVSCLVTDPAGPVTATLRDAAR</sequence>
<gene>
    <name evidence="4" type="ORF">SAMN05216418_0284</name>
</gene>
<feature type="transmembrane region" description="Helical" evidence="2">
    <location>
        <begin position="151"/>
        <end position="180"/>
    </location>
</feature>
<evidence type="ECO:0000256" key="1">
    <source>
        <dbReference type="SAM" id="MobiDB-lite"/>
    </source>
</evidence>
<reference evidence="4 5" key="1">
    <citation type="submission" date="2016-09" db="EMBL/GenBank/DDBJ databases">
        <authorList>
            <person name="Capua I."/>
            <person name="De Benedictis P."/>
            <person name="Joannis T."/>
            <person name="Lombin L.H."/>
            <person name="Cattoli G."/>
        </authorList>
    </citation>
    <scope>NUCLEOTIDE SEQUENCE [LARGE SCALE GENOMIC DNA]</scope>
    <source>
        <strain evidence="4 5">NIO-1002</strain>
    </source>
</reference>
<accession>A0A1G6GIT7</accession>
<protein>
    <submittedName>
        <fullName evidence="4">Septum formation</fullName>
    </submittedName>
</protein>
<name>A0A1G6GIT7_9MICO</name>
<evidence type="ECO:0000256" key="2">
    <source>
        <dbReference type="SAM" id="Phobius"/>
    </source>
</evidence>
<feature type="compositionally biased region" description="Pro residues" evidence="1">
    <location>
        <begin position="236"/>
        <end position="246"/>
    </location>
</feature>
<feature type="domain" description="Septum formation-related" evidence="3">
    <location>
        <begin position="260"/>
        <end position="358"/>
    </location>
</feature>
<feature type="region of interest" description="Disordered" evidence="1">
    <location>
        <begin position="227"/>
        <end position="251"/>
    </location>
</feature>
<feature type="region of interest" description="Disordered" evidence="1">
    <location>
        <begin position="102"/>
        <end position="121"/>
    </location>
</feature>
<dbReference type="OrthoDB" id="3628931at2"/>
<keyword evidence="2" id="KW-0472">Membrane</keyword>
<dbReference type="Pfam" id="PF13845">
    <property type="entry name" value="Septum_form"/>
    <property type="match status" value="1"/>
</dbReference>
<evidence type="ECO:0000313" key="4">
    <source>
        <dbReference type="EMBL" id="SDB81743.1"/>
    </source>
</evidence>
<dbReference type="EMBL" id="FMYG01000001">
    <property type="protein sequence ID" value="SDB81743.1"/>
    <property type="molecule type" value="Genomic_DNA"/>
</dbReference>
<organism evidence="4 5">
    <name type="scientific">Microbacterium enclense</name>
    <dbReference type="NCBI Taxonomy" id="993073"/>
    <lineage>
        <taxon>Bacteria</taxon>
        <taxon>Bacillati</taxon>
        <taxon>Actinomycetota</taxon>
        <taxon>Actinomycetes</taxon>
        <taxon>Micrococcales</taxon>
        <taxon>Microbacteriaceae</taxon>
        <taxon>Microbacterium</taxon>
    </lineage>
</organism>
<keyword evidence="2" id="KW-1133">Transmembrane helix</keyword>
<feature type="transmembrane region" description="Helical" evidence="2">
    <location>
        <begin position="192"/>
        <end position="217"/>
    </location>
</feature>
<dbReference type="Proteomes" id="UP000183203">
    <property type="component" value="Unassembled WGS sequence"/>
</dbReference>